<organism evidence="10 11">
    <name type="scientific">Polaribacter sejongensis</name>
    <dbReference type="NCBI Taxonomy" id="985043"/>
    <lineage>
        <taxon>Bacteria</taxon>
        <taxon>Pseudomonadati</taxon>
        <taxon>Bacteroidota</taxon>
        <taxon>Flavobacteriia</taxon>
        <taxon>Flavobacteriales</taxon>
        <taxon>Flavobacteriaceae</taxon>
    </lineage>
</organism>
<evidence type="ECO:0000256" key="8">
    <source>
        <dbReference type="HAMAP-Rule" id="MF_00137"/>
    </source>
</evidence>
<dbReference type="PANTHER" id="PTHR43700:SF1">
    <property type="entry name" value="PHOSPHORIBOSYLAMINOIMIDAZOLE-SUCCINOCARBOXAMIDE SYNTHASE"/>
    <property type="match status" value="1"/>
</dbReference>
<evidence type="ECO:0000256" key="4">
    <source>
        <dbReference type="ARBA" id="ARBA00022741"/>
    </source>
</evidence>
<evidence type="ECO:0000313" key="11">
    <source>
        <dbReference type="Proteomes" id="UP001228636"/>
    </source>
</evidence>
<keyword evidence="3 8" id="KW-0436">Ligase</keyword>
<dbReference type="GO" id="GO:0006189">
    <property type="term" value="P:'de novo' IMP biosynthetic process"/>
    <property type="evidence" value="ECO:0007669"/>
    <property type="project" value="UniProtKB-UniRule"/>
</dbReference>
<comment type="similarity">
    <text evidence="2 8">Belongs to the SAICAR synthetase family.</text>
</comment>
<comment type="caution">
    <text evidence="10">The sequence shown here is derived from an EMBL/GenBank/DDBJ whole genome shotgun (WGS) entry which is preliminary data.</text>
</comment>
<dbReference type="HAMAP" id="MF_00137">
    <property type="entry name" value="SAICAR_synth"/>
    <property type="match status" value="1"/>
</dbReference>
<evidence type="ECO:0000313" key="10">
    <source>
        <dbReference type="EMBL" id="MDN3617958.1"/>
    </source>
</evidence>
<evidence type="ECO:0000256" key="1">
    <source>
        <dbReference type="ARBA" id="ARBA00004672"/>
    </source>
</evidence>
<dbReference type="GO" id="GO:0005524">
    <property type="term" value="F:ATP binding"/>
    <property type="evidence" value="ECO:0007669"/>
    <property type="project" value="UniProtKB-KW"/>
</dbReference>
<evidence type="ECO:0000259" key="9">
    <source>
        <dbReference type="Pfam" id="PF01259"/>
    </source>
</evidence>
<comment type="catalytic activity">
    <reaction evidence="7 8">
        <text>5-amino-1-(5-phospho-D-ribosyl)imidazole-4-carboxylate + L-aspartate + ATP = (2S)-2-[5-amino-1-(5-phospho-beta-D-ribosyl)imidazole-4-carboxamido]succinate + ADP + phosphate + 2 H(+)</text>
        <dbReference type="Rhea" id="RHEA:22628"/>
        <dbReference type="ChEBI" id="CHEBI:15378"/>
        <dbReference type="ChEBI" id="CHEBI:29991"/>
        <dbReference type="ChEBI" id="CHEBI:30616"/>
        <dbReference type="ChEBI" id="CHEBI:43474"/>
        <dbReference type="ChEBI" id="CHEBI:58443"/>
        <dbReference type="ChEBI" id="CHEBI:77657"/>
        <dbReference type="ChEBI" id="CHEBI:456216"/>
        <dbReference type="EC" id="6.3.2.6"/>
    </reaction>
</comment>
<dbReference type="FunFam" id="3.30.470.20:FF:000015">
    <property type="entry name" value="Phosphoribosylaminoimidazole-succinocarboxamide synthase"/>
    <property type="match status" value="1"/>
</dbReference>
<keyword evidence="5 8" id="KW-0658">Purine biosynthesis</keyword>
<accession>A0AAJ1QU82</accession>
<proteinExistence type="inferred from homology"/>
<dbReference type="GO" id="GO:0005737">
    <property type="term" value="C:cytoplasm"/>
    <property type="evidence" value="ECO:0007669"/>
    <property type="project" value="TreeGrafter"/>
</dbReference>
<dbReference type="PANTHER" id="PTHR43700">
    <property type="entry name" value="PHOSPHORIBOSYLAMINOIMIDAZOLE-SUCCINOCARBOXAMIDE SYNTHASE"/>
    <property type="match status" value="1"/>
</dbReference>
<dbReference type="RefSeq" id="WP_261972902.1">
    <property type="nucleotide sequence ID" value="NZ_CP103460.1"/>
</dbReference>
<dbReference type="NCBIfam" id="NF009251">
    <property type="entry name" value="PRK12607.1"/>
    <property type="match status" value="1"/>
</dbReference>
<dbReference type="FunFam" id="3.30.200.20:FF:000199">
    <property type="entry name" value="Phosphoribosylaminoimidazole-succinocarboxamide synthase"/>
    <property type="match status" value="1"/>
</dbReference>
<dbReference type="AlphaFoldDB" id="A0AAJ1QU82"/>
<evidence type="ECO:0000256" key="5">
    <source>
        <dbReference type="ARBA" id="ARBA00022755"/>
    </source>
</evidence>
<dbReference type="InterPro" id="IPR018236">
    <property type="entry name" value="SAICAR_synthetase_CS"/>
</dbReference>
<dbReference type="SUPFAM" id="SSF56104">
    <property type="entry name" value="SAICAR synthase-like"/>
    <property type="match status" value="1"/>
</dbReference>
<dbReference type="InterPro" id="IPR028923">
    <property type="entry name" value="SAICAR_synt/ADE2_N"/>
</dbReference>
<dbReference type="Gene3D" id="3.30.470.20">
    <property type="entry name" value="ATP-grasp fold, B domain"/>
    <property type="match status" value="1"/>
</dbReference>
<evidence type="ECO:0000256" key="6">
    <source>
        <dbReference type="ARBA" id="ARBA00022840"/>
    </source>
</evidence>
<dbReference type="GO" id="GO:0004639">
    <property type="term" value="F:phosphoribosylaminoimidazolesuccinocarboxamide synthase activity"/>
    <property type="evidence" value="ECO:0007669"/>
    <property type="project" value="UniProtKB-UniRule"/>
</dbReference>
<evidence type="ECO:0000256" key="3">
    <source>
        <dbReference type="ARBA" id="ARBA00022598"/>
    </source>
</evidence>
<feature type="domain" description="SAICAR synthetase/ADE2 N-terminal" evidence="9">
    <location>
        <begin position="17"/>
        <end position="257"/>
    </location>
</feature>
<name>A0AAJ1QU82_9FLAO</name>
<dbReference type="Proteomes" id="UP001228636">
    <property type="component" value="Unassembled WGS sequence"/>
</dbReference>
<keyword evidence="4 8" id="KW-0547">Nucleotide-binding</keyword>
<dbReference type="EMBL" id="JAUFQH010000002">
    <property type="protein sequence ID" value="MDN3617958.1"/>
    <property type="molecule type" value="Genomic_DNA"/>
</dbReference>
<sequence>MNTINNTNFKFPNQKSVYIGKVREVYNINDDLLVMIATDRLSAFDVVLPRQIPFKGQILNQIATKMMNDTADIVPNWLIANPDENVAVGHLCEPFKVEMVIRGYMSGHAAREYKLGKRTLCGVEMAEGLKENDKFPKALITPSTKADNGEHDEDISREDILSKGIVTEEDYIVLENYTRALFARGTEIAAKRGLILVDTKYEFGKTKEGKIVLIDEIHTPDSSRYFYADGYQERQDSGEAQKQLSKEFVRQWLIENGFQGKDGQQIPAMTDDKVIEISNRYIELYEQITGETFIKASTENVLNRIEENVNSFLAQK</sequence>
<reference evidence="10 11" key="1">
    <citation type="journal article" date="2014" name="Int. J. Syst. Evol. Microbiol.">
        <title>Complete genome sequence of Corynebacterium casei LMG S-19264T (=DSM 44701T), isolated from a smear-ripened cheese.</title>
        <authorList>
            <consortium name="US DOE Joint Genome Institute (JGI-PGF)"/>
            <person name="Walter F."/>
            <person name="Albersmeier A."/>
            <person name="Kalinowski J."/>
            <person name="Ruckert C."/>
        </authorList>
    </citation>
    <scope>NUCLEOTIDE SEQUENCE [LARGE SCALE GENOMIC DNA]</scope>
    <source>
        <strain evidence="10 11">CECT 8670</strain>
    </source>
</reference>
<dbReference type="EC" id="6.3.2.6" evidence="8"/>
<dbReference type="CDD" id="cd01414">
    <property type="entry name" value="SAICAR_synt_Sc"/>
    <property type="match status" value="1"/>
</dbReference>
<dbReference type="Gene3D" id="3.30.200.20">
    <property type="entry name" value="Phosphorylase Kinase, domain 1"/>
    <property type="match status" value="1"/>
</dbReference>
<dbReference type="Pfam" id="PF01259">
    <property type="entry name" value="SAICAR_synt"/>
    <property type="match status" value="1"/>
</dbReference>
<keyword evidence="6 8" id="KW-0067">ATP-binding</keyword>
<gene>
    <name evidence="8" type="primary">purC</name>
    <name evidence="10" type="ORF">QWY81_00655</name>
</gene>
<dbReference type="PROSITE" id="PS01058">
    <property type="entry name" value="SAICAR_SYNTHETASE_2"/>
    <property type="match status" value="1"/>
</dbReference>
<protein>
    <recommendedName>
        <fullName evidence="8">Phosphoribosylaminoimidazole-succinocarboxamide synthase</fullName>
        <ecNumber evidence="8">6.3.2.6</ecNumber>
    </recommendedName>
    <alternativeName>
        <fullName evidence="8">SAICAR synthetase</fullName>
    </alternativeName>
</protein>
<dbReference type="NCBIfam" id="NF010568">
    <property type="entry name" value="PRK13961.1"/>
    <property type="match status" value="1"/>
</dbReference>
<evidence type="ECO:0000256" key="2">
    <source>
        <dbReference type="ARBA" id="ARBA00010190"/>
    </source>
</evidence>
<evidence type="ECO:0000256" key="7">
    <source>
        <dbReference type="ARBA" id="ARBA00048475"/>
    </source>
</evidence>
<comment type="pathway">
    <text evidence="1 8">Purine metabolism; IMP biosynthesis via de novo pathway; 5-amino-1-(5-phospho-D-ribosyl)imidazole-4-carboxamide from 5-amino-1-(5-phospho-D-ribosyl)imidazole-4-carboxylate: step 1/2.</text>
</comment>